<feature type="region of interest" description="Disordered" evidence="1">
    <location>
        <begin position="1"/>
        <end position="119"/>
    </location>
</feature>
<gene>
    <name evidence="2" type="ORF">JGU71_23590</name>
</gene>
<name>A0A934NV65_9NOCA</name>
<comment type="caution">
    <text evidence="2">The sequence shown here is derived from an EMBL/GenBank/DDBJ whole genome shotgun (WGS) entry which is preliminary data.</text>
</comment>
<feature type="compositionally biased region" description="Basic and acidic residues" evidence="1">
    <location>
        <begin position="83"/>
        <end position="119"/>
    </location>
</feature>
<evidence type="ECO:0000313" key="3">
    <source>
        <dbReference type="Proteomes" id="UP000655868"/>
    </source>
</evidence>
<accession>A0A934NV65</accession>
<feature type="compositionally biased region" description="Basic and acidic residues" evidence="1">
    <location>
        <begin position="44"/>
        <end position="63"/>
    </location>
</feature>
<sequence>MTSTDAEQAKAADEGTGSDAVDRADPTDGQQVTETPEPDQDALDSAKEEAKQLEDKYEPDARKSVVLPGTDGTVSGTAIADWLDDKGEIIPPEDRENATEEDKKAAAENADKSDDKTSD</sequence>
<proteinExistence type="predicted"/>
<dbReference type="RefSeq" id="WP_199706981.1">
    <property type="nucleotide sequence ID" value="NZ_JAEMNV010000009.1"/>
</dbReference>
<reference evidence="2" key="1">
    <citation type="submission" date="2020-12" db="EMBL/GenBank/DDBJ databases">
        <title>Antrihabitans popcorni sp. nov. and Antrihabitans auranticaus sp. nov., isolated from a larva cave.</title>
        <authorList>
            <person name="Lee S.D."/>
            <person name="Kim I.S."/>
        </authorList>
    </citation>
    <scope>NUCLEOTIDE SEQUENCE</scope>
    <source>
        <strain evidence="2">YC3-6</strain>
    </source>
</reference>
<evidence type="ECO:0000256" key="1">
    <source>
        <dbReference type="SAM" id="MobiDB-lite"/>
    </source>
</evidence>
<keyword evidence="3" id="KW-1185">Reference proteome</keyword>
<dbReference type="EMBL" id="JAEMNV010000009">
    <property type="protein sequence ID" value="MBJ8341873.1"/>
    <property type="molecule type" value="Genomic_DNA"/>
</dbReference>
<organism evidence="2 3">
    <name type="scientific">Antrihabitans stalagmiti</name>
    <dbReference type="NCBI Taxonomy" id="2799499"/>
    <lineage>
        <taxon>Bacteria</taxon>
        <taxon>Bacillati</taxon>
        <taxon>Actinomycetota</taxon>
        <taxon>Actinomycetes</taxon>
        <taxon>Mycobacteriales</taxon>
        <taxon>Nocardiaceae</taxon>
        <taxon>Antrihabitans</taxon>
    </lineage>
</organism>
<protein>
    <submittedName>
        <fullName evidence="2">Uncharacterized protein</fullName>
    </submittedName>
</protein>
<dbReference type="AlphaFoldDB" id="A0A934NV65"/>
<evidence type="ECO:0000313" key="2">
    <source>
        <dbReference type="EMBL" id="MBJ8341873.1"/>
    </source>
</evidence>
<dbReference type="Proteomes" id="UP000655868">
    <property type="component" value="Unassembled WGS sequence"/>
</dbReference>